<proteinExistence type="predicted"/>
<evidence type="ECO:0000313" key="2">
    <source>
        <dbReference type="Proteomes" id="UP001500864"/>
    </source>
</evidence>
<accession>A0ABP9MYF0</accession>
<keyword evidence="2" id="KW-1185">Reference proteome</keyword>
<gene>
    <name evidence="1" type="ORF">GCM10023261_02660</name>
</gene>
<dbReference type="Proteomes" id="UP001500864">
    <property type="component" value="Unassembled WGS sequence"/>
</dbReference>
<comment type="caution">
    <text evidence="1">The sequence shown here is derived from an EMBL/GenBank/DDBJ whole genome shotgun (WGS) entry which is preliminary data.</text>
</comment>
<dbReference type="EMBL" id="BAABIZ010000002">
    <property type="protein sequence ID" value="GAA5104402.1"/>
    <property type="molecule type" value="Genomic_DNA"/>
</dbReference>
<protein>
    <submittedName>
        <fullName evidence="1">Uncharacterized protein</fullName>
    </submittedName>
</protein>
<name>A0ABP9MYF0_9HYPH</name>
<organism evidence="1 2">
    <name type="scientific">Bartonella jaculi</name>
    <dbReference type="NCBI Taxonomy" id="686226"/>
    <lineage>
        <taxon>Bacteria</taxon>
        <taxon>Pseudomonadati</taxon>
        <taxon>Pseudomonadota</taxon>
        <taxon>Alphaproteobacteria</taxon>
        <taxon>Hyphomicrobiales</taxon>
        <taxon>Bartonellaceae</taxon>
        <taxon>Bartonella</taxon>
    </lineage>
</organism>
<reference evidence="2" key="1">
    <citation type="journal article" date="2019" name="Int. J. Syst. Evol. Microbiol.">
        <title>The Global Catalogue of Microorganisms (GCM) 10K type strain sequencing project: providing services to taxonomists for standard genome sequencing and annotation.</title>
        <authorList>
            <consortium name="The Broad Institute Genomics Platform"/>
            <consortium name="The Broad Institute Genome Sequencing Center for Infectious Disease"/>
            <person name="Wu L."/>
            <person name="Ma J."/>
        </authorList>
    </citation>
    <scope>NUCLEOTIDE SEQUENCE [LARGE SCALE GENOMIC DNA]</scope>
    <source>
        <strain evidence="2">JCM 17712</strain>
    </source>
</reference>
<evidence type="ECO:0000313" key="1">
    <source>
        <dbReference type="EMBL" id="GAA5104402.1"/>
    </source>
</evidence>
<sequence length="49" mass="5868">MLYGDKKWLFRGGLINFKIIIKKNIRVSYFLAEIEKWNCHGNKRSSFFG</sequence>